<dbReference type="PRINTS" id="PR00792">
    <property type="entry name" value="PEPSIN"/>
</dbReference>
<dbReference type="Pfam" id="PF00026">
    <property type="entry name" value="Asp"/>
    <property type="match status" value="1"/>
</dbReference>
<feature type="region of interest" description="Disordered" evidence="5">
    <location>
        <begin position="54"/>
        <end position="76"/>
    </location>
</feature>
<dbReference type="Gene3D" id="2.40.70.10">
    <property type="entry name" value="Acid Proteases"/>
    <property type="match status" value="2"/>
</dbReference>
<dbReference type="PANTHER" id="PTHR47966:SF57">
    <property type="entry name" value="PEPTIDASE A1 DOMAIN-CONTAINING PROTEIN"/>
    <property type="match status" value="1"/>
</dbReference>
<dbReference type="PROSITE" id="PS00141">
    <property type="entry name" value="ASP_PROTEASE"/>
    <property type="match status" value="1"/>
</dbReference>
<name>A0A316YJR6_9BASI</name>
<keyword evidence="4 7" id="KW-0645">Protease</keyword>
<organism evidence="7 8">
    <name type="scientific">Acaromyces ingoldii</name>
    <dbReference type="NCBI Taxonomy" id="215250"/>
    <lineage>
        <taxon>Eukaryota</taxon>
        <taxon>Fungi</taxon>
        <taxon>Dikarya</taxon>
        <taxon>Basidiomycota</taxon>
        <taxon>Ustilaginomycotina</taxon>
        <taxon>Exobasidiomycetes</taxon>
        <taxon>Exobasidiales</taxon>
        <taxon>Cryptobasidiaceae</taxon>
        <taxon>Acaromyces</taxon>
    </lineage>
</organism>
<comment type="similarity">
    <text evidence="1 4">Belongs to the peptidase A1 family.</text>
</comment>
<dbReference type="PROSITE" id="PS51767">
    <property type="entry name" value="PEPTIDASE_A1"/>
    <property type="match status" value="1"/>
</dbReference>
<keyword evidence="4" id="KW-0378">Hydrolase</keyword>
<dbReference type="RefSeq" id="XP_025376056.1">
    <property type="nucleotide sequence ID" value="XM_025518519.1"/>
</dbReference>
<gene>
    <name evidence="7" type="ORF">FA10DRAFT_218190</name>
</gene>
<sequence length="426" mass="44608">LVAAATVATAAPMSKGKASPRDFPLARRTDRSTLYGDDLAAWANAHRAHLRNKYKSKLKSSTSKQQAAKRDAEKRDTAGAATLVNYQHDSTFYAAVAIGTPSQSVNLVLDTGSSDIWLGPSKFDSSSSSTFTNSSTPFEIQYGSGSVQGTLATDTFTLAGHTVDKQTFAVATAATPGLLDDTVGGIMGLGFEALSTSQSTPFWQGAALDTNEFAFYLAAVESLQQLPGSGSETYGGIFTLGGTNTSLYQGDINWSDVIDDAYWLITLGGITVGGNTIDLESTSKTAVDTGTTLIGCPTAVAEAIYAGIPGSSAISSMDGYYQFPCDTSVNATMHFGNQQYTFTSYDFVGQALDSAGENCMGVFFSLGSDANDELQYILGDAFLKQVYTIFSNTASTAQVGFASLADGLSSHTTSTTVDQVQTASTS</sequence>
<feature type="non-terminal residue" evidence="7">
    <location>
        <position position="1"/>
    </location>
</feature>
<dbReference type="FunFam" id="2.40.70.10:FF:000008">
    <property type="entry name" value="Cathepsin D"/>
    <property type="match status" value="1"/>
</dbReference>
<protein>
    <submittedName>
        <fullName evidence="7">Acid protease</fullName>
    </submittedName>
</protein>
<feature type="active site" evidence="3">
    <location>
        <position position="288"/>
    </location>
</feature>
<evidence type="ECO:0000256" key="4">
    <source>
        <dbReference type="RuleBase" id="RU000454"/>
    </source>
</evidence>
<proteinExistence type="inferred from homology"/>
<evidence type="ECO:0000256" key="5">
    <source>
        <dbReference type="SAM" id="MobiDB-lite"/>
    </source>
</evidence>
<keyword evidence="8" id="KW-1185">Reference proteome</keyword>
<dbReference type="AlphaFoldDB" id="A0A316YJR6"/>
<evidence type="ECO:0000313" key="8">
    <source>
        <dbReference type="Proteomes" id="UP000245768"/>
    </source>
</evidence>
<dbReference type="SUPFAM" id="SSF50630">
    <property type="entry name" value="Acid proteases"/>
    <property type="match status" value="1"/>
</dbReference>
<feature type="non-terminal residue" evidence="7">
    <location>
        <position position="426"/>
    </location>
</feature>
<evidence type="ECO:0000256" key="2">
    <source>
        <dbReference type="ARBA" id="ARBA00022750"/>
    </source>
</evidence>
<feature type="domain" description="Peptidase A1" evidence="6">
    <location>
        <begin position="92"/>
        <end position="402"/>
    </location>
</feature>
<dbReference type="InterPro" id="IPR034164">
    <property type="entry name" value="Pepsin-like_dom"/>
</dbReference>
<evidence type="ECO:0000256" key="1">
    <source>
        <dbReference type="ARBA" id="ARBA00007447"/>
    </source>
</evidence>
<dbReference type="Proteomes" id="UP000245768">
    <property type="component" value="Unassembled WGS sequence"/>
</dbReference>
<dbReference type="InterPro" id="IPR001969">
    <property type="entry name" value="Aspartic_peptidase_AS"/>
</dbReference>
<feature type="active site" evidence="3">
    <location>
        <position position="110"/>
    </location>
</feature>
<evidence type="ECO:0000256" key="3">
    <source>
        <dbReference type="PIRSR" id="PIRSR601461-1"/>
    </source>
</evidence>
<dbReference type="GO" id="GO:0004190">
    <property type="term" value="F:aspartic-type endopeptidase activity"/>
    <property type="evidence" value="ECO:0007669"/>
    <property type="project" value="UniProtKB-KW"/>
</dbReference>
<dbReference type="InParanoid" id="A0A316YJR6"/>
<dbReference type="InterPro" id="IPR033121">
    <property type="entry name" value="PEPTIDASE_A1"/>
</dbReference>
<evidence type="ECO:0000259" key="6">
    <source>
        <dbReference type="PROSITE" id="PS51767"/>
    </source>
</evidence>
<dbReference type="EMBL" id="KZ819637">
    <property type="protein sequence ID" value="PWN88858.1"/>
    <property type="molecule type" value="Genomic_DNA"/>
</dbReference>
<dbReference type="PANTHER" id="PTHR47966">
    <property type="entry name" value="BETA-SITE APP-CLEAVING ENZYME, ISOFORM A-RELATED"/>
    <property type="match status" value="1"/>
</dbReference>
<reference evidence="7 8" key="1">
    <citation type="journal article" date="2018" name="Mol. Biol. Evol.">
        <title>Broad Genomic Sampling Reveals a Smut Pathogenic Ancestry of the Fungal Clade Ustilaginomycotina.</title>
        <authorList>
            <person name="Kijpornyongpan T."/>
            <person name="Mondo S.J."/>
            <person name="Barry K."/>
            <person name="Sandor L."/>
            <person name="Lee J."/>
            <person name="Lipzen A."/>
            <person name="Pangilinan J."/>
            <person name="LaButti K."/>
            <person name="Hainaut M."/>
            <person name="Henrissat B."/>
            <person name="Grigoriev I.V."/>
            <person name="Spatafora J.W."/>
            <person name="Aime M.C."/>
        </authorList>
    </citation>
    <scope>NUCLEOTIDE SEQUENCE [LARGE SCALE GENOMIC DNA]</scope>
    <source>
        <strain evidence="7 8">MCA 4198</strain>
    </source>
</reference>
<evidence type="ECO:0000313" key="7">
    <source>
        <dbReference type="EMBL" id="PWN88858.1"/>
    </source>
</evidence>
<dbReference type="GeneID" id="37040435"/>
<accession>A0A316YJR6</accession>
<dbReference type="STRING" id="215250.A0A316YJR6"/>
<dbReference type="InterPro" id="IPR001461">
    <property type="entry name" value="Aspartic_peptidase_A1"/>
</dbReference>
<dbReference type="FunCoup" id="A0A316YJR6">
    <property type="interactions" value="35"/>
</dbReference>
<keyword evidence="2 4" id="KW-0064">Aspartyl protease</keyword>
<dbReference type="OrthoDB" id="771136at2759"/>
<dbReference type="GO" id="GO:0006508">
    <property type="term" value="P:proteolysis"/>
    <property type="evidence" value="ECO:0007669"/>
    <property type="project" value="UniProtKB-KW"/>
</dbReference>
<dbReference type="InterPro" id="IPR021109">
    <property type="entry name" value="Peptidase_aspartic_dom_sf"/>
</dbReference>
<dbReference type="CDD" id="cd05471">
    <property type="entry name" value="pepsin_like"/>
    <property type="match status" value="1"/>
</dbReference>